<dbReference type="Pfam" id="PF00005">
    <property type="entry name" value="ABC_tran"/>
    <property type="match status" value="1"/>
</dbReference>
<dbReference type="InterPro" id="IPR039421">
    <property type="entry name" value="Type_1_exporter"/>
</dbReference>
<dbReference type="OrthoDB" id="383700at2"/>
<evidence type="ECO:0000313" key="12">
    <source>
        <dbReference type="EMBL" id="VEU79585.1"/>
    </source>
</evidence>
<dbReference type="PANTHER" id="PTHR43394:SF1">
    <property type="entry name" value="ATP-BINDING CASSETTE SUB-FAMILY B MEMBER 10, MITOCHONDRIAL"/>
    <property type="match status" value="1"/>
</dbReference>
<name>A0A449BBM5_HAPAX</name>
<gene>
    <name evidence="12" type="primary">mldB1_1</name>
    <name evidence="12" type="ORF">NCTC10138_00035</name>
</gene>
<dbReference type="InterPro" id="IPR017871">
    <property type="entry name" value="ABC_transporter-like_CS"/>
</dbReference>
<comment type="subcellular location">
    <subcellularLocation>
        <location evidence="1">Cell membrane</location>
        <topology evidence="1">Multi-pass membrane protein</topology>
    </subcellularLocation>
</comment>
<feature type="transmembrane region" description="Helical" evidence="9">
    <location>
        <begin position="20"/>
        <end position="43"/>
    </location>
</feature>
<evidence type="ECO:0000256" key="2">
    <source>
        <dbReference type="ARBA" id="ARBA00005417"/>
    </source>
</evidence>
<evidence type="ECO:0000256" key="1">
    <source>
        <dbReference type="ARBA" id="ARBA00004651"/>
    </source>
</evidence>
<dbReference type="PROSITE" id="PS00211">
    <property type="entry name" value="ABC_TRANSPORTER_1"/>
    <property type="match status" value="1"/>
</dbReference>
<evidence type="ECO:0000259" key="10">
    <source>
        <dbReference type="PROSITE" id="PS50893"/>
    </source>
</evidence>
<keyword evidence="3" id="KW-0813">Transport</keyword>
<dbReference type="InterPro" id="IPR036640">
    <property type="entry name" value="ABC1_TM_sf"/>
</dbReference>
<dbReference type="Gene3D" id="3.40.50.300">
    <property type="entry name" value="P-loop containing nucleotide triphosphate hydrolases"/>
    <property type="match status" value="1"/>
</dbReference>
<evidence type="ECO:0000256" key="4">
    <source>
        <dbReference type="ARBA" id="ARBA00022692"/>
    </source>
</evidence>
<dbReference type="GO" id="GO:0005886">
    <property type="term" value="C:plasma membrane"/>
    <property type="evidence" value="ECO:0007669"/>
    <property type="project" value="UniProtKB-SubCell"/>
</dbReference>
<evidence type="ECO:0000256" key="3">
    <source>
        <dbReference type="ARBA" id="ARBA00022448"/>
    </source>
</evidence>
<evidence type="ECO:0000256" key="8">
    <source>
        <dbReference type="ARBA" id="ARBA00023136"/>
    </source>
</evidence>
<dbReference type="EC" id="3.6.3.-" evidence="12"/>
<organism evidence="12 13">
    <name type="scientific">Haploplasma axanthum</name>
    <name type="common">Acholeplasma axanthum</name>
    <dbReference type="NCBI Taxonomy" id="29552"/>
    <lineage>
        <taxon>Bacteria</taxon>
        <taxon>Bacillati</taxon>
        <taxon>Mycoplasmatota</taxon>
        <taxon>Mollicutes</taxon>
        <taxon>Acholeplasmatales</taxon>
        <taxon>Acholeplasmataceae</taxon>
        <taxon>Haploplasma</taxon>
    </lineage>
</organism>
<dbReference type="AlphaFoldDB" id="A0A449BBM5"/>
<feature type="domain" description="ABC transporter" evidence="10">
    <location>
        <begin position="339"/>
        <end position="572"/>
    </location>
</feature>
<dbReference type="STRING" id="1278311.GCA_000428705_01028"/>
<dbReference type="CDD" id="cd18547">
    <property type="entry name" value="ABC_6TM_Tm288_like"/>
    <property type="match status" value="1"/>
</dbReference>
<dbReference type="GO" id="GO:0016887">
    <property type="term" value="F:ATP hydrolysis activity"/>
    <property type="evidence" value="ECO:0007669"/>
    <property type="project" value="InterPro"/>
</dbReference>
<keyword evidence="12" id="KW-0378">Hydrolase</keyword>
<evidence type="ECO:0000313" key="13">
    <source>
        <dbReference type="Proteomes" id="UP000289841"/>
    </source>
</evidence>
<reference evidence="12 13" key="1">
    <citation type="submission" date="2019-01" db="EMBL/GenBank/DDBJ databases">
        <authorList>
            <consortium name="Pathogen Informatics"/>
        </authorList>
    </citation>
    <scope>NUCLEOTIDE SEQUENCE [LARGE SCALE GENOMIC DNA]</scope>
    <source>
        <strain evidence="12 13">NCTC10138</strain>
    </source>
</reference>
<keyword evidence="5" id="KW-0547">Nucleotide-binding</keyword>
<dbReference type="GO" id="GO:0015421">
    <property type="term" value="F:ABC-type oligopeptide transporter activity"/>
    <property type="evidence" value="ECO:0007669"/>
    <property type="project" value="TreeGrafter"/>
</dbReference>
<accession>A0A449BBM5</accession>
<dbReference type="SUPFAM" id="SSF52540">
    <property type="entry name" value="P-loop containing nucleoside triphosphate hydrolases"/>
    <property type="match status" value="1"/>
</dbReference>
<dbReference type="CDD" id="cd03254">
    <property type="entry name" value="ABCC_Glucan_exporter_like"/>
    <property type="match status" value="1"/>
</dbReference>
<dbReference type="InterPro" id="IPR003439">
    <property type="entry name" value="ABC_transporter-like_ATP-bd"/>
</dbReference>
<dbReference type="Gene3D" id="1.20.1560.10">
    <property type="entry name" value="ABC transporter type 1, transmembrane domain"/>
    <property type="match status" value="1"/>
</dbReference>
<dbReference type="FunFam" id="3.40.50.300:FF:000287">
    <property type="entry name" value="Multidrug ABC transporter ATP-binding protein"/>
    <property type="match status" value="1"/>
</dbReference>
<evidence type="ECO:0000256" key="5">
    <source>
        <dbReference type="ARBA" id="ARBA00022741"/>
    </source>
</evidence>
<evidence type="ECO:0000256" key="6">
    <source>
        <dbReference type="ARBA" id="ARBA00022840"/>
    </source>
</evidence>
<evidence type="ECO:0000256" key="9">
    <source>
        <dbReference type="SAM" id="Phobius"/>
    </source>
</evidence>
<dbReference type="KEGG" id="aaxa:NCTC10138_00035"/>
<feature type="transmembrane region" description="Helical" evidence="9">
    <location>
        <begin position="55"/>
        <end position="78"/>
    </location>
</feature>
<dbReference type="InterPro" id="IPR027417">
    <property type="entry name" value="P-loop_NTPase"/>
</dbReference>
<dbReference type="EMBL" id="LR215048">
    <property type="protein sequence ID" value="VEU79585.1"/>
    <property type="molecule type" value="Genomic_DNA"/>
</dbReference>
<dbReference type="Proteomes" id="UP000289841">
    <property type="component" value="Chromosome"/>
</dbReference>
<dbReference type="PROSITE" id="PS50929">
    <property type="entry name" value="ABC_TM1F"/>
    <property type="match status" value="1"/>
</dbReference>
<dbReference type="SUPFAM" id="SSF90123">
    <property type="entry name" value="ABC transporter transmembrane region"/>
    <property type="match status" value="1"/>
</dbReference>
<dbReference type="SMART" id="SM00382">
    <property type="entry name" value="AAA"/>
    <property type="match status" value="1"/>
</dbReference>
<dbReference type="Pfam" id="PF00664">
    <property type="entry name" value="ABC_membrane"/>
    <property type="match status" value="1"/>
</dbReference>
<keyword evidence="6" id="KW-0067">ATP-binding</keyword>
<keyword evidence="4 9" id="KW-0812">Transmembrane</keyword>
<dbReference type="PANTHER" id="PTHR43394">
    <property type="entry name" value="ATP-DEPENDENT PERMEASE MDL1, MITOCHONDRIAL"/>
    <property type="match status" value="1"/>
</dbReference>
<keyword evidence="8 9" id="KW-0472">Membrane</keyword>
<evidence type="ECO:0000259" key="11">
    <source>
        <dbReference type="PROSITE" id="PS50929"/>
    </source>
</evidence>
<feature type="domain" description="ABC transmembrane type-1" evidence="11">
    <location>
        <begin position="20"/>
        <end position="305"/>
    </location>
</feature>
<protein>
    <submittedName>
        <fullName evidence="12">ABC-type multidrug/protein/lipid transport system ATPase component</fullName>
        <ecNumber evidence="12">3.6.3.-</ecNumber>
    </submittedName>
</protein>
<feature type="transmembrane region" description="Helical" evidence="9">
    <location>
        <begin position="155"/>
        <end position="176"/>
    </location>
</feature>
<proteinExistence type="inferred from homology"/>
<evidence type="ECO:0000256" key="7">
    <source>
        <dbReference type="ARBA" id="ARBA00022989"/>
    </source>
</evidence>
<keyword evidence="13" id="KW-1185">Reference proteome</keyword>
<dbReference type="RefSeq" id="WP_052589907.1">
    <property type="nucleotide sequence ID" value="NZ_LR215048.1"/>
</dbReference>
<keyword evidence="7 9" id="KW-1133">Transmembrane helix</keyword>
<sequence length="578" mass="65783">MIELIMNLRAYSKNAKKWLFLNIITAFIGNLFILVNPLIIGFIVKKAVGVSNVDFNYIIKYLILVGILYLLGTMLLWFSQVCSHNYATIITRNLRNHAFHTITHTPISYLDRTQTGDIMARFSQDIDLVFDALSHFFMYFFQGATTILFSLGIMIYLNIWLTLVVVAMVPVIFIYSNATKTKRNQRFVVLQKLIGELTGTAKEYFDEKKLIQAYNYQENAKQKFDKLNDELTVVGEKAYFAASINNPTYRLFTNISYALLGLVSILLTINGHKVEVATLTSMIMYSAMFARPFNDFSVLTANFMAGRAGLKRITEVLELNVELEKIPFEFNDRAVLGNIDFNDVEFAYTKNQKLITDFNLKVKRGQKVAIVGPTGAGKSTMINLLMRFYDVNNGAIIVDGKDIRDYNRKALRLSFGLVLQEPWLFNGTIESNLKYGRKDATDEEMIEAAKKANCHDFIMNLKDGYKTRLSDSTNLSVGQKQLLTIARAILIDPPILILDEATSNIDSLMEQEIQTTFARVMKGKTTFIIAHRLKTIVDSDIIIAMDKGNIVEYGTHEELMNKDAFYAKLYMSQFAKDE</sequence>
<dbReference type="GO" id="GO:0005524">
    <property type="term" value="F:ATP binding"/>
    <property type="evidence" value="ECO:0007669"/>
    <property type="project" value="UniProtKB-KW"/>
</dbReference>
<dbReference type="InterPro" id="IPR003593">
    <property type="entry name" value="AAA+_ATPase"/>
</dbReference>
<comment type="similarity">
    <text evidence="2">Belongs to the ABC transporter superfamily.</text>
</comment>
<feature type="transmembrane region" description="Helical" evidence="9">
    <location>
        <begin position="251"/>
        <end position="269"/>
    </location>
</feature>
<dbReference type="PROSITE" id="PS50893">
    <property type="entry name" value="ABC_TRANSPORTER_2"/>
    <property type="match status" value="1"/>
</dbReference>
<dbReference type="InterPro" id="IPR011527">
    <property type="entry name" value="ABC1_TM_dom"/>
</dbReference>
<feature type="transmembrane region" description="Helical" evidence="9">
    <location>
        <begin position="128"/>
        <end position="149"/>
    </location>
</feature>